<accession>A0A4Q6XGR9</accession>
<sequence length="275" mass="31638">MRKVVYLILLVSFLWLAKLSYDVAQNAHSVPELQQQLAQTEQRYALLNDQLVALQRQLQHGGVTQSTDFNMSPIMITGISPVILIQQQLQLVQFALDQQQFVYALDHLNQVNQHIAQSALSPALEHSLTNAIEQDKQAIQQFVLNQNQQQQQLQDLLQELDQRIQQELQNPKLMIAKNESSAWWHWFRLEKVQRSSPDLIHRNITLKEAQLRLLLASQALNQGQLIEYRKSIQEVMKLLAELPDQNSQKMKLRLDKILDLPAVPTPKLITLGLLG</sequence>
<dbReference type="RefSeq" id="WP_130162918.1">
    <property type="nucleotide sequence ID" value="NZ_SGIM01000013.1"/>
</dbReference>
<organism evidence="2 3">
    <name type="scientific">Acinetobacter halotolerans</name>
    <dbReference type="NCBI Taxonomy" id="1752076"/>
    <lineage>
        <taxon>Bacteria</taxon>
        <taxon>Pseudomonadati</taxon>
        <taxon>Pseudomonadota</taxon>
        <taxon>Gammaproteobacteria</taxon>
        <taxon>Moraxellales</taxon>
        <taxon>Moraxellaceae</taxon>
        <taxon>Acinetobacter</taxon>
    </lineage>
</organism>
<keyword evidence="1" id="KW-0175">Coiled coil</keyword>
<keyword evidence="3" id="KW-1185">Reference proteome</keyword>
<protein>
    <submittedName>
        <fullName evidence="2">Uncharacterized protein</fullName>
    </submittedName>
</protein>
<feature type="coiled-coil region" evidence="1">
    <location>
        <begin position="30"/>
        <end position="57"/>
    </location>
</feature>
<evidence type="ECO:0000313" key="3">
    <source>
        <dbReference type="Proteomes" id="UP000292110"/>
    </source>
</evidence>
<dbReference type="EMBL" id="SGIM01000013">
    <property type="protein sequence ID" value="RZF50037.1"/>
    <property type="molecule type" value="Genomic_DNA"/>
</dbReference>
<comment type="caution">
    <text evidence="2">The sequence shown here is derived from an EMBL/GenBank/DDBJ whole genome shotgun (WGS) entry which is preliminary data.</text>
</comment>
<feature type="coiled-coil region" evidence="1">
    <location>
        <begin position="139"/>
        <end position="170"/>
    </location>
</feature>
<name>A0A4Q6XGR9_9GAMM</name>
<proteinExistence type="predicted"/>
<dbReference type="Proteomes" id="UP000292110">
    <property type="component" value="Unassembled WGS sequence"/>
</dbReference>
<evidence type="ECO:0000313" key="2">
    <source>
        <dbReference type="EMBL" id="RZF50037.1"/>
    </source>
</evidence>
<evidence type="ECO:0000256" key="1">
    <source>
        <dbReference type="SAM" id="Coils"/>
    </source>
</evidence>
<reference evidence="2 3" key="1">
    <citation type="submission" date="2019-02" db="EMBL/GenBank/DDBJ databases">
        <title>The draft genome of Acinetobacter halotolerans strain JCM 31009.</title>
        <authorList>
            <person name="Qin J."/>
            <person name="Feng Y."/>
            <person name="Nemec A."/>
            <person name="Zong Z."/>
        </authorList>
    </citation>
    <scope>NUCLEOTIDE SEQUENCE [LARGE SCALE GENOMIC DNA]</scope>
    <source>
        <strain evidence="2 3">JCM 31009</strain>
    </source>
</reference>
<gene>
    <name evidence="2" type="ORF">EXE30_13930</name>
</gene>
<dbReference type="AlphaFoldDB" id="A0A4Q6XGR9"/>